<gene>
    <name evidence="1" type="ORF">DB30_04823</name>
</gene>
<dbReference type="CDD" id="cd00586">
    <property type="entry name" value="4HBT"/>
    <property type="match status" value="1"/>
</dbReference>
<dbReference type="InterPro" id="IPR029069">
    <property type="entry name" value="HotDog_dom_sf"/>
</dbReference>
<dbReference type="RefSeq" id="WP_165703811.1">
    <property type="nucleotide sequence ID" value="NZ_JMCC02000041.1"/>
</dbReference>
<accession>A0A0C2CZ48</accession>
<dbReference type="SUPFAM" id="SSF54637">
    <property type="entry name" value="Thioesterase/thiol ester dehydrase-isomerase"/>
    <property type="match status" value="1"/>
</dbReference>
<dbReference type="Gene3D" id="3.10.129.10">
    <property type="entry name" value="Hotdog Thioesterase"/>
    <property type="match status" value="1"/>
</dbReference>
<organism evidence="1 2">
    <name type="scientific">Enhygromyxa salina</name>
    <dbReference type="NCBI Taxonomy" id="215803"/>
    <lineage>
        <taxon>Bacteria</taxon>
        <taxon>Pseudomonadati</taxon>
        <taxon>Myxococcota</taxon>
        <taxon>Polyangia</taxon>
        <taxon>Nannocystales</taxon>
        <taxon>Nannocystaceae</taxon>
        <taxon>Enhygromyxa</taxon>
    </lineage>
</organism>
<sequence length="150" mass="16871">MTTSTGPGVHKLAIEVRFGDCDPAGIVYFPRFFDFFHQAMETWFPAHLGFGYDEFVRVRKLGFPAVHTEADFERPSRFGERIEIHQRVTKLGRSSIGFGYEVHGVDGRRATGRSVCVVMNLDERSPEHGKSVAIPEQLRARILAFGVSEA</sequence>
<dbReference type="PANTHER" id="PTHR31793">
    <property type="entry name" value="4-HYDROXYBENZOYL-COA THIOESTERASE FAMILY MEMBER"/>
    <property type="match status" value="1"/>
</dbReference>
<protein>
    <submittedName>
        <fullName evidence="1">Putative 4-hydroxybenzoyl CoA thioesterase</fullName>
    </submittedName>
</protein>
<evidence type="ECO:0000313" key="1">
    <source>
        <dbReference type="EMBL" id="KIG16211.1"/>
    </source>
</evidence>
<dbReference type="AlphaFoldDB" id="A0A0C2CZ48"/>
<dbReference type="Pfam" id="PF13279">
    <property type="entry name" value="4HBT_2"/>
    <property type="match status" value="1"/>
</dbReference>
<dbReference type="GO" id="GO:0047617">
    <property type="term" value="F:fatty acyl-CoA hydrolase activity"/>
    <property type="evidence" value="ECO:0007669"/>
    <property type="project" value="TreeGrafter"/>
</dbReference>
<reference evidence="1 2" key="1">
    <citation type="submission" date="2014-12" db="EMBL/GenBank/DDBJ databases">
        <title>Genome assembly of Enhygromyxa salina DSM 15201.</title>
        <authorList>
            <person name="Sharma G."/>
            <person name="Subramanian S."/>
        </authorList>
    </citation>
    <scope>NUCLEOTIDE SEQUENCE [LARGE SCALE GENOMIC DNA]</scope>
    <source>
        <strain evidence="1 2">DSM 15201</strain>
    </source>
</reference>
<dbReference type="EMBL" id="JMCC02000041">
    <property type="protein sequence ID" value="KIG16211.1"/>
    <property type="molecule type" value="Genomic_DNA"/>
</dbReference>
<comment type="caution">
    <text evidence="1">The sequence shown here is derived from an EMBL/GenBank/DDBJ whole genome shotgun (WGS) entry which is preliminary data.</text>
</comment>
<dbReference type="PANTHER" id="PTHR31793:SF24">
    <property type="entry name" value="LONG-CHAIN ACYL-COA THIOESTERASE FADM"/>
    <property type="match status" value="1"/>
</dbReference>
<dbReference type="InterPro" id="IPR050563">
    <property type="entry name" value="4-hydroxybenzoyl-CoA_TE"/>
</dbReference>
<name>A0A0C2CZ48_9BACT</name>
<dbReference type="Proteomes" id="UP000031599">
    <property type="component" value="Unassembled WGS sequence"/>
</dbReference>
<proteinExistence type="predicted"/>
<evidence type="ECO:0000313" key="2">
    <source>
        <dbReference type="Proteomes" id="UP000031599"/>
    </source>
</evidence>